<reference evidence="1" key="2">
    <citation type="submission" date="2015-07" db="EMBL/GenBank/DDBJ databases">
        <authorList>
            <person name="Noorani M."/>
        </authorList>
    </citation>
    <scope>NUCLEOTIDE SEQUENCE</scope>
    <source>
        <strain evidence="1">Yugu1</strain>
    </source>
</reference>
<protein>
    <submittedName>
        <fullName evidence="1">Uncharacterized protein</fullName>
    </submittedName>
</protein>
<accession>A0A368PW81</accession>
<gene>
    <name evidence="1" type="ORF">SETIT_2G011400v2</name>
</gene>
<name>A0A368PW81_SETIT</name>
<evidence type="ECO:0000313" key="1">
    <source>
        <dbReference type="EMBL" id="RCV09240.1"/>
    </source>
</evidence>
<dbReference type="EMBL" id="CM003529">
    <property type="protein sequence ID" value="RCV09240.1"/>
    <property type="molecule type" value="Genomic_DNA"/>
</dbReference>
<proteinExistence type="predicted"/>
<dbReference type="AlphaFoldDB" id="A0A368PW81"/>
<sequence>MYKEDTKLTGLKRRGGIKSYRLLIQLSKESFNVVFFSEILFPLSHRPNTIIKDNTVAMTPNALASNDDNLPERFHTIPKNSQHI</sequence>
<organism evidence="1">
    <name type="scientific">Setaria italica</name>
    <name type="common">Foxtail millet</name>
    <name type="synonym">Panicum italicum</name>
    <dbReference type="NCBI Taxonomy" id="4555"/>
    <lineage>
        <taxon>Eukaryota</taxon>
        <taxon>Viridiplantae</taxon>
        <taxon>Streptophyta</taxon>
        <taxon>Embryophyta</taxon>
        <taxon>Tracheophyta</taxon>
        <taxon>Spermatophyta</taxon>
        <taxon>Magnoliopsida</taxon>
        <taxon>Liliopsida</taxon>
        <taxon>Poales</taxon>
        <taxon>Poaceae</taxon>
        <taxon>PACMAD clade</taxon>
        <taxon>Panicoideae</taxon>
        <taxon>Panicodae</taxon>
        <taxon>Paniceae</taxon>
        <taxon>Cenchrinae</taxon>
        <taxon>Setaria</taxon>
    </lineage>
</organism>
<reference evidence="1" key="1">
    <citation type="journal article" date="2012" name="Nat. Biotechnol.">
        <title>Reference genome sequence of the model plant Setaria.</title>
        <authorList>
            <person name="Bennetzen J.L."/>
            <person name="Schmutz J."/>
            <person name="Wang H."/>
            <person name="Percifield R."/>
            <person name="Hawkins J."/>
            <person name="Pontaroli A.C."/>
            <person name="Estep M."/>
            <person name="Feng L."/>
            <person name="Vaughn J.N."/>
            <person name="Grimwood J."/>
            <person name="Jenkins J."/>
            <person name="Barry K."/>
            <person name="Lindquist E."/>
            <person name="Hellsten U."/>
            <person name="Deshpande S."/>
            <person name="Wang X."/>
            <person name="Wu X."/>
            <person name="Mitros T."/>
            <person name="Triplett J."/>
            <person name="Yang X."/>
            <person name="Ye C.Y."/>
            <person name="Mauro-Herrera M."/>
            <person name="Wang L."/>
            <person name="Li P."/>
            <person name="Sharma M."/>
            <person name="Sharma R."/>
            <person name="Ronald P.C."/>
            <person name="Panaud O."/>
            <person name="Kellogg E.A."/>
            <person name="Brutnell T.P."/>
            <person name="Doust A.N."/>
            <person name="Tuskan G.A."/>
            <person name="Rokhsar D."/>
            <person name="Devos K.M."/>
        </authorList>
    </citation>
    <scope>NUCLEOTIDE SEQUENCE [LARGE SCALE GENOMIC DNA]</scope>
    <source>
        <strain evidence="1">Yugu1</strain>
    </source>
</reference>